<sequence length="113" mass="13340">MIFHLFSLFIAGLLGNLKLNNAFLVILYKNMFNYYKLWCRINNFKLEKRYDKLSENLNGGSIIKSLLCKKSLKFVIEIKRKDMYNKAKNLGFTNPQVVNCSQELDLLLNKYFT</sequence>
<dbReference type="Pfam" id="PF09388">
    <property type="entry name" value="SpoOE-like"/>
    <property type="match status" value="1"/>
</dbReference>
<comment type="caution">
    <text evidence="2">The sequence shown here is derived from an EMBL/GenBank/DDBJ whole genome shotgun (WGS) entry which is preliminary data.</text>
</comment>
<accession>A0A2W7N6H6</accession>
<dbReference type="Gene3D" id="4.10.280.10">
    <property type="entry name" value="Helix-loop-helix DNA-binding domain"/>
    <property type="match status" value="1"/>
</dbReference>
<dbReference type="InterPro" id="IPR036638">
    <property type="entry name" value="HLH_DNA-bd_sf"/>
</dbReference>
<dbReference type="InterPro" id="IPR037208">
    <property type="entry name" value="Spo0E-like_sf"/>
</dbReference>
<dbReference type="EMBL" id="QKZI01000001">
    <property type="protein sequence ID" value="PZX07593.1"/>
    <property type="molecule type" value="Genomic_DNA"/>
</dbReference>
<dbReference type="SUPFAM" id="SSF140500">
    <property type="entry name" value="BAS1536-like"/>
    <property type="match status" value="1"/>
</dbReference>
<evidence type="ECO:0000313" key="2">
    <source>
        <dbReference type="EMBL" id="PZX07593.1"/>
    </source>
</evidence>
<dbReference type="GO" id="GO:0043937">
    <property type="term" value="P:regulation of sporulation"/>
    <property type="evidence" value="ECO:0007669"/>
    <property type="project" value="InterPro"/>
</dbReference>
<keyword evidence="1" id="KW-0472">Membrane</keyword>
<dbReference type="Proteomes" id="UP000248646">
    <property type="component" value="Unassembled WGS sequence"/>
</dbReference>
<dbReference type="InterPro" id="IPR018540">
    <property type="entry name" value="Spo0E-like"/>
</dbReference>
<proteinExistence type="predicted"/>
<dbReference type="AlphaFoldDB" id="A0A2W7N6H6"/>
<gene>
    <name evidence="2" type="ORF">C7437_101712</name>
</gene>
<keyword evidence="3" id="KW-1185">Reference proteome</keyword>
<keyword evidence="1" id="KW-1133">Transmembrane helix</keyword>
<keyword evidence="1" id="KW-0812">Transmembrane</keyword>
<protein>
    <submittedName>
        <fullName evidence="2">Spo0E like sporulation regulatory protein</fullName>
    </submittedName>
</protein>
<dbReference type="GO" id="GO:0046983">
    <property type="term" value="F:protein dimerization activity"/>
    <property type="evidence" value="ECO:0007669"/>
    <property type="project" value="InterPro"/>
</dbReference>
<name>A0A2W7N6H6_9BACI</name>
<organism evidence="2 3">
    <name type="scientific">Psychrobacillus insolitus</name>
    <dbReference type="NCBI Taxonomy" id="1461"/>
    <lineage>
        <taxon>Bacteria</taxon>
        <taxon>Bacillati</taxon>
        <taxon>Bacillota</taxon>
        <taxon>Bacilli</taxon>
        <taxon>Bacillales</taxon>
        <taxon>Bacillaceae</taxon>
        <taxon>Psychrobacillus</taxon>
    </lineage>
</organism>
<evidence type="ECO:0000256" key="1">
    <source>
        <dbReference type="SAM" id="Phobius"/>
    </source>
</evidence>
<evidence type="ECO:0000313" key="3">
    <source>
        <dbReference type="Proteomes" id="UP000248646"/>
    </source>
</evidence>
<reference evidence="2 3" key="1">
    <citation type="submission" date="2018-06" db="EMBL/GenBank/DDBJ databases">
        <title>Genomic Encyclopedia of Type Strains, Phase IV (KMG-IV): sequencing the most valuable type-strain genomes for metagenomic binning, comparative biology and taxonomic classification.</title>
        <authorList>
            <person name="Goeker M."/>
        </authorList>
    </citation>
    <scope>NUCLEOTIDE SEQUENCE [LARGE SCALE GENOMIC DNA]</scope>
    <source>
        <strain evidence="2 3">DSM 5</strain>
    </source>
</reference>
<feature type="transmembrane region" description="Helical" evidence="1">
    <location>
        <begin position="6"/>
        <end position="28"/>
    </location>
</feature>